<dbReference type="GO" id="GO:0005886">
    <property type="term" value="C:plasma membrane"/>
    <property type="evidence" value="ECO:0007669"/>
    <property type="project" value="UniProtKB-SubCell"/>
</dbReference>
<feature type="transmembrane region" description="Helical" evidence="9">
    <location>
        <begin position="135"/>
        <end position="157"/>
    </location>
</feature>
<reference evidence="12" key="1">
    <citation type="submission" date="2025-08" db="UniProtKB">
        <authorList>
            <consortium name="RefSeq"/>
        </authorList>
    </citation>
    <scope>IDENTIFICATION</scope>
    <source>
        <tissue evidence="12">Gonads</tissue>
    </source>
</reference>
<dbReference type="KEGG" id="lak:112042149"/>
<dbReference type="GO" id="GO:0004930">
    <property type="term" value="F:G protein-coupled receptor activity"/>
    <property type="evidence" value="ECO:0007669"/>
    <property type="project" value="UniProtKB-KW"/>
</dbReference>
<evidence type="ECO:0000256" key="2">
    <source>
        <dbReference type="ARBA" id="ARBA00022475"/>
    </source>
</evidence>
<evidence type="ECO:0000256" key="5">
    <source>
        <dbReference type="ARBA" id="ARBA00023040"/>
    </source>
</evidence>
<dbReference type="Proteomes" id="UP000085678">
    <property type="component" value="Unplaced"/>
</dbReference>
<feature type="transmembrane region" description="Helical" evidence="9">
    <location>
        <begin position="26"/>
        <end position="48"/>
    </location>
</feature>
<dbReference type="InterPro" id="IPR017452">
    <property type="entry name" value="GPCR_Rhodpsn_7TM"/>
</dbReference>
<proteinExistence type="predicted"/>
<sequence>MAIIHFLAIKKPLRYRTSITTTHAKWMLGIFWLFSFLVGYSDLLIGLVDYHVKDDTTDNYCQHTIFNHFHSQQIMFAIAFVCFVVMAYLYGRIFHQMKVHRSFAREDDTLFHSQGHCWPLQHTYRNNRKAIRTTLLIFGTFFVCWMPLTMFELVMLIRAKQGLIDSESVPTLLIAGEYLHDVLLLNSVCDPAIYIMRVRDVRAGFERFKRRCCRCLSHIWWLLVTVGNTRSDPPVALSALNTDRSSSNNLRVPHELIESL</sequence>
<dbReference type="Gene3D" id="1.20.1070.10">
    <property type="entry name" value="Rhodopsin 7-helix transmembrane proteins"/>
    <property type="match status" value="1"/>
</dbReference>
<comment type="subcellular location">
    <subcellularLocation>
        <location evidence="1">Cell membrane</location>
        <topology evidence="1">Multi-pass membrane protein</topology>
    </subcellularLocation>
</comment>
<dbReference type="CDD" id="cd00637">
    <property type="entry name" value="7tm_classA_rhodopsin-like"/>
    <property type="match status" value="1"/>
</dbReference>
<dbReference type="AlphaFoldDB" id="A0A2R2MNZ3"/>
<dbReference type="PROSITE" id="PS50262">
    <property type="entry name" value="G_PROTEIN_RECEP_F1_2"/>
    <property type="match status" value="1"/>
</dbReference>
<dbReference type="InterPro" id="IPR000276">
    <property type="entry name" value="GPCR_Rhodpsn"/>
</dbReference>
<evidence type="ECO:0000256" key="6">
    <source>
        <dbReference type="ARBA" id="ARBA00023136"/>
    </source>
</evidence>
<keyword evidence="6 9" id="KW-0472">Membrane</keyword>
<dbReference type="Pfam" id="PF00001">
    <property type="entry name" value="7tm_1"/>
    <property type="match status" value="1"/>
</dbReference>
<name>A0A2R2MNZ3_LINAN</name>
<dbReference type="InterPro" id="IPR050569">
    <property type="entry name" value="TAAR"/>
</dbReference>
<evidence type="ECO:0000259" key="10">
    <source>
        <dbReference type="PROSITE" id="PS50262"/>
    </source>
</evidence>
<feature type="transmembrane region" description="Helical" evidence="9">
    <location>
        <begin position="74"/>
        <end position="91"/>
    </location>
</feature>
<dbReference type="RefSeq" id="XP_023931946.1">
    <property type="nucleotide sequence ID" value="XM_024076178.1"/>
</dbReference>
<dbReference type="SUPFAM" id="SSF81321">
    <property type="entry name" value="Family A G protein-coupled receptor-like"/>
    <property type="match status" value="1"/>
</dbReference>
<keyword evidence="8" id="KW-0807">Transducer</keyword>
<dbReference type="PANTHER" id="PTHR24249">
    <property type="entry name" value="HISTAMINE RECEPTOR-RELATED G-PROTEIN COUPLED RECEPTOR"/>
    <property type="match status" value="1"/>
</dbReference>
<feature type="domain" description="G-protein coupled receptors family 1 profile" evidence="10">
    <location>
        <begin position="1"/>
        <end position="194"/>
    </location>
</feature>
<evidence type="ECO:0000313" key="11">
    <source>
        <dbReference type="Proteomes" id="UP000085678"/>
    </source>
</evidence>
<evidence type="ECO:0000256" key="7">
    <source>
        <dbReference type="ARBA" id="ARBA00023170"/>
    </source>
</evidence>
<dbReference type="OrthoDB" id="9894375at2759"/>
<evidence type="ECO:0000256" key="8">
    <source>
        <dbReference type="ARBA" id="ARBA00023224"/>
    </source>
</evidence>
<gene>
    <name evidence="12" type="primary">LOC112042149</name>
</gene>
<accession>A0A2R2MNZ3</accession>
<evidence type="ECO:0000313" key="12">
    <source>
        <dbReference type="RefSeq" id="XP_023931946.1"/>
    </source>
</evidence>
<dbReference type="GeneID" id="112042149"/>
<keyword evidence="3 9" id="KW-0812">Transmembrane</keyword>
<protein>
    <submittedName>
        <fullName evidence="12">Beta-2 adrenergic receptor-like</fullName>
    </submittedName>
</protein>
<evidence type="ECO:0000256" key="9">
    <source>
        <dbReference type="SAM" id="Phobius"/>
    </source>
</evidence>
<organism evidence="11 12">
    <name type="scientific">Lingula anatina</name>
    <name type="common">Brachiopod</name>
    <name type="synonym">Lingula unguis</name>
    <dbReference type="NCBI Taxonomy" id="7574"/>
    <lineage>
        <taxon>Eukaryota</taxon>
        <taxon>Metazoa</taxon>
        <taxon>Spiralia</taxon>
        <taxon>Lophotrochozoa</taxon>
        <taxon>Brachiopoda</taxon>
        <taxon>Linguliformea</taxon>
        <taxon>Lingulata</taxon>
        <taxon>Lingulida</taxon>
        <taxon>Linguloidea</taxon>
        <taxon>Lingulidae</taxon>
        <taxon>Lingula</taxon>
    </lineage>
</organism>
<keyword evidence="5" id="KW-0297">G-protein coupled receptor</keyword>
<evidence type="ECO:0000256" key="1">
    <source>
        <dbReference type="ARBA" id="ARBA00004651"/>
    </source>
</evidence>
<keyword evidence="4 9" id="KW-1133">Transmembrane helix</keyword>
<keyword evidence="2" id="KW-1003">Cell membrane</keyword>
<keyword evidence="11" id="KW-1185">Reference proteome</keyword>
<dbReference type="InParanoid" id="A0A2R2MNZ3"/>
<evidence type="ECO:0000256" key="4">
    <source>
        <dbReference type="ARBA" id="ARBA00022989"/>
    </source>
</evidence>
<evidence type="ECO:0000256" key="3">
    <source>
        <dbReference type="ARBA" id="ARBA00022692"/>
    </source>
</evidence>
<dbReference type="PRINTS" id="PR00237">
    <property type="entry name" value="GPCRRHODOPSN"/>
</dbReference>
<keyword evidence="7" id="KW-0675">Receptor</keyword>